<dbReference type="CDD" id="cd00093">
    <property type="entry name" value="HTH_XRE"/>
    <property type="match status" value="1"/>
</dbReference>
<protein>
    <submittedName>
        <fullName evidence="2">Helix-turn-helix domain-containing protein</fullName>
    </submittedName>
</protein>
<reference evidence="2 3" key="1">
    <citation type="submission" date="2019-04" db="EMBL/GenBank/DDBJ databases">
        <title>Streptomyces oryziradicis sp. nov., a novel actinomycete isolated from rhizosphere soil of rice (Oryza sativa L.).</title>
        <authorList>
            <person name="Li C."/>
        </authorList>
    </citation>
    <scope>NUCLEOTIDE SEQUENCE [LARGE SCALE GENOMIC DNA]</scope>
    <source>
        <strain evidence="2 3">NEAU-C40</strain>
    </source>
</reference>
<comment type="caution">
    <text evidence="2">The sequence shown here is derived from an EMBL/GenBank/DDBJ whole genome shotgun (WGS) entry which is preliminary data.</text>
</comment>
<dbReference type="SMART" id="SM00530">
    <property type="entry name" value="HTH_XRE"/>
    <property type="match status" value="1"/>
</dbReference>
<dbReference type="AlphaFoldDB" id="A0A4U0SIE1"/>
<name>A0A4U0SIE1_9ACTN</name>
<accession>A0A4U0SIE1</accession>
<dbReference type="InterPro" id="IPR001387">
    <property type="entry name" value="Cro/C1-type_HTH"/>
</dbReference>
<keyword evidence="3" id="KW-1185">Reference proteome</keyword>
<dbReference type="InterPro" id="IPR010982">
    <property type="entry name" value="Lambda_DNA-bd_dom_sf"/>
</dbReference>
<dbReference type="InterPro" id="IPR043917">
    <property type="entry name" value="DUF5753"/>
</dbReference>
<organism evidence="2 3">
    <name type="scientific">Actinacidiphila oryziradicis</name>
    <dbReference type="NCBI Taxonomy" id="2571141"/>
    <lineage>
        <taxon>Bacteria</taxon>
        <taxon>Bacillati</taxon>
        <taxon>Actinomycetota</taxon>
        <taxon>Actinomycetes</taxon>
        <taxon>Kitasatosporales</taxon>
        <taxon>Streptomycetaceae</taxon>
        <taxon>Actinacidiphila</taxon>
    </lineage>
</organism>
<evidence type="ECO:0000259" key="1">
    <source>
        <dbReference type="PROSITE" id="PS50943"/>
    </source>
</evidence>
<feature type="domain" description="HTH cro/C1-type" evidence="1">
    <location>
        <begin position="21"/>
        <end position="59"/>
    </location>
</feature>
<gene>
    <name evidence="2" type="ORF">FCI23_27425</name>
</gene>
<dbReference type="OrthoDB" id="2897536at2"/>
<dbReference type="GO" id="GO:0003677">
    <property type="term" value="F:DNA binding"/>
    <property type="evidence" value="ECO:0007669"/>
    <property type="project" value="InterPro"/>
</dbReference>
<dbReference type="Pfam" id="PF19054">
    <property type="entry name" value="DUF5753"/>
    <property type="match status" value="1"/>
</dbReference>
<dbReference type="Proteomes" id="UP000305778">
    <property type="component" value="Unassembled WGS sequence"/>
</dbReference>
<evidence type="ECO:0000313" key="3">
    <source>
        <dbReference type="Proteomes" id="UP000305778"/>
    </source>
</evidence>
<dbReference type="SUPFAM" id="SSF47413">
    <property type="entry name" value="lambda repressor-like DNA-binding domains"/>
    <property type="match status" value="1"/>
</dbReference>
<dbReference type="RefSeq" id="WP_136726614.1">
    <property type="nucleotide sequence ID" value="NZ_SUMC01000029.1"/>
</dbReference>
<dbReference type="Gene3D" id="1.10.260.40">
    <property type="entry name" value="lambda repressor-like DNA-binding domains"/>
    <property type="match status" value="1"/>
</dbReference>
<dbReference type="Pfam" id="PF13560">
    <property type="entry name" value="HTH_31"/>
    <property type="match status" value="1"/>
</dbReference>
<sequence length="275" mass="30803">MTNIRNLNPSMSPLDYYGSELRRLREAARLSQKQLGEILSYTSSLIGQIETARKCPTPEFTERADAALGAGGSLIRLLDLVLKSALPPWFQPYADAESNATHIYTYQAQLVHGLLQTEAYARAVLGVLRQESLDDRVTARLARQKILRRENPPLMWAVLDEAVLYRPMGGPEVMRHQLAHLLASRDREWVNVQVLPFVAGAHAGLMGTFTILRLPDEPDIAYAEDYETSHATVNPPDVKARSLRYDHLQAAALSVEDSAELIAQVMEERYAEQQP</sequence>
<dbReference type="PROSITE" id="PS50943">
    <property type="entry name" value="HTH_CROC1"/>
    <property type="match status" value="1"/>
</dbReference>
<evidence type="ECO:0000313" key="2">
    <source>
        <dbReference type="EMBL" id="TKA08658.1"/>
    </source>
</evidence>
<dbReference type="EMBL" id="SUMC01000029">
    <property type="protein sequence ID" value="TKA08658.1"/>
    <property type="molecule type" value="Genomic_DNA"/>
</dbReference>
<proteinExistence type="predicted"/>